<accession>A0A7S2FLH6</accession>
<organism evidence="2">
    <name type="scientific">Haptolina brevifila</name>
    <dbReference type="NCBI Taxonomy" id="156173"/>
    <lineage>
        <taxon>Eukaryota</taxon>
        <taxon>Haptista</taxon>
        <taxon>Haptophyta</taxon>
        <taxon>Prymnesiophyceae</taxon>
        <taxon>Prymnesiales</taxon>
        <taxon>Prymnesiaceae</taxon>
        <taxon>Haptolina</taxon>
    </lineage>
</organism>
<evidence type="ECO:0000313" key="2">
    <source>
        <dbReference type="EMBL" id="CAD9402636.1"/>
    </source>
</evidence>
<gene>
    <name evidence="2" type="ORF">CBRE1094_LOCUS3037</name>
</gene>
<sequence>MSDHLPSSVRCSSMPDDQDPRLESPAIIAACSDWGVNRNSPRRCRALTLQQDGMHIERANHAANAASTLSSKMTVADGPCTVSAGAPSAWAASYAQRNPIVFARS</sequence>
<evidence type="ECO:0000256" key="1">
    <source>
        <dbReference type="SAM" id="MobiDB-lite"/>
    </source>
</evidence>
<protein>
    <submittedName>
        <fullName evidence="2">Uncharacterized protein</fullName>
    </submittedName>
</protein>
<feature type="region of interest" description="Disordered" evidence="1">
    <location>
        <begin position="1"/>
        <end position="22"/>
    </location>
</feature>
<proteinExistence type="predicted"/>
<name>A0A7S2FLH6_9EUKA</name>
<dbReference type="AlphaFoldDB" id="A0A7S2FLH6"/>
<reference evidence="2" key="1">
    <citation type="submission" date="2021-01" db="EMBL/GenBank/DDBJ databases">
        <authorList>
            <person name="Corre E."/>
            <person name="Pelletier E."/>
            <person name="Niang G."/>
            <person name="Scheremetjew M."/>
            <person name="Finn R."/>
            <person name="Kale V."/>
            <person name="Holt S."/>
            <person name="Cochrane G."/>
            <person name="Meng A."/>
            <person name="Brown T."/>
            <person name="Cohen L."/>
        </authorList>
    </citation>
    <scope>NUCLEOTIDE SEQUENCE</scope>
    <source>
        <strain evidence="2">UTEX LB 985</strain>
    </source>
</reference>
<dbReference type="EMBL" id="HBGU01005595">
    <property type="protein sequence ID" value="CAD9402636.1"/>
    <property type="molecule type" value="Transcribed_RNA"/>
</dbReference>